<organism evidence="7 8">
    <name type="scientific">Sutterella massiliensis</name>
    <dbReference type="NCBI Taxonomy" id="1816689"/>
    <lineage>
        <taxon>Bacteria</taxon>
        <taxon>Pseudomonadati</taxon>
        <taxon>Pseudomonadota</taxon>
        <taxon>Betaproteobacteria</taxon>
        <taxon>Burkholderiales</taxon>
        <taxon>Sutterellaceae</taxon>
        <taxon>Sutterella</taxon>
    </lineage>
</organism>
<protein>
    <recommendedName>
        <fullName evidence="6">LPS-assembly lipoprotein LptE</fullName>
    </recommendedName>
</protein>
<dbReference type="Pfam" id="PF04390">
    <property type="entry name" value="LptE"/>
    <property type="match status" value="1"/>
</dbReference>
<keyword evidence="5 6" id="KW-0449">Lipoprotein</keyword>
<dbReference type="Gene3D" id="3.30.160.150">
    <property type="entry name" value="Lipoprotein like domain"/>
    <property type="match status" value="1"/>
</dbReference>
<comment type="subcellular location">
    <subcellularLocation>
        <location evidence="6">Cell outer membrane</location>
        <topology evidence="6">Lipid-anchor</topology>
    </subcellularLocation>
</comment>
<dbReference type="PROSITE" id="PS51257">
    <property type="entry name" value="PROKAR_LIPOPROTEIN"/>
    <property type="match status" value="1"/>
</dbReference>
<comment type="similarity">
    <text evidence="6">Belongs to the LptE lipoprotein family.</text>
</comment>
<sequence>MQTTRRALLSAAGAGLLLSGCGFRLRGHFQAPFETLYLQMRENTRFSGLLKRMIESGSNVRCVKSPNEAEAILELIDWERDREVLSISDSGRAREYELTLTIEFRVTSTIEDFTFVEPTQLIAHRDITYSESEFLSREKEEEVLYRDMENDLIAQMIRYIEAARKP</sequence>
<proteinExistence type="inferred from homology"/>
<dbReference type="RefSeq" id="WP_205102230.1">
    <property type="nucleotide sequence ID" value="NZ_JACJJC010000005.1"/>
</dbReference>
<comment type="function">
    <text evidence="6">Together with LptD, is involved in the assembly of lipopolysaccharide (LPS) at the surface of the outer membrane. Required for the proper assembly of LptD. Binds LPS and may serve as the LPS recognition site at the outer membrane.</text>
</comment>
<keyword evidence="8" id="KW-1185">Reference proteome</keyword>
<evidence type="ECO:0000256" key="6">
    <source>
        <dbReference type="HAMAP-Rule" id="MF_01186"/>
    </source>
</evidence>
<evidence type="ECO:0000256" key="3">
    <source>
        <dbReference type="ARBA" id="ARBA00023139"/>
    </source>
</evidence>
<comment type="caution">
    <text evidence="7">The sequence shown here is derived from an EMBL/GenBank/DDBJ whole genome shotgun (WGS) entry which is preliminary data.</text>
</comment>
<evidence type="ECO:0000256" key="4">
    <source>
        <dbReference type="ARBA" id="ARBA00023237"/>
    </source>
</evidence>
<dbReference type="EMBL" id="JACJJC010000005">
    <property type="protein sequence ID" value="MBM6703755.1"/>
    <property type="molecule type" value="Genomic_DNA"/>
</dbReference>
<dbReference type="Proteomes" id="UP000715095">
    <property type="component" value="Unassembled WGS sequence"/>
</dbReference>
<evidence type="ECO:0000313" key="8">
    <source>
        <dbReference type="Proteomes" id="UP000715095"/>
    </source>
</evidence>
<dbReference type="PANTHER" id="PTHR38098">
    <property type="entry name" value="LPS-ASSEMBLY LIPOPROTEIN LPTE"/>
    <property type="match status" value="1"/>
</dbReference>
<accession>A0ABS2DR14</accession>
<comment type="subunit">
    <text evidence="6">Component of the lipopolysaccharide transport and assembly complex. Interacts with LptD.</text>
</comment>
<keyword evidence="2 6" id="KW-0472">Membrane</keyword>
<dbReference type="HAMAP" id="MF_01186">
    <property type="entry name" value="LPS_assembly_LptE"/>
    <property type="match status" value="1"/>
</dbReference>
<evidence type="ECO:0000256" key="1">
    <source>
        <dbReference type="ARBA" id="ARBA00022729"/>
    </source>
</evidence>
<dbReference type="InterPro" id="IPR007485">
    <property type="entry name" value="LPS_assembly_LptE"/>
</dbReference>
<keyword evidence="1 6" id="KW-0732">Signal</keyword>
<evidence type="ECO:0000256" key="5">
    <source>
        <dbReference type="ARBA" id="ARBA00023288"/>
    </source>
</evidence>
<reference evidence="7 8" key="1">
    <citation type="journal article" date="2021" name="Sci. Rep.">
        <title>The distribution of antibiotic resistance genes in chicken gut microbiota commensals.</title>
        <authorList>
            <person name="Juricova H."/>
            <person name="Matiasovicova J."/>
            <person name="Kubasova T."/>
            <person name="Cejkova D."/>
            <person name="Rychlik I."/>
        </authorList>
    </citation>
    <scope>NUCLEOTIDE SEQUENCE [LARGE SCALE GENOMIC DNA]</scope>
    <source>
        <strain evidence="7 8">An829</strain>
    </source>
</reference>
<evidence type="ECO:0000313" key="7">
    <source>
        <dbReference type="EMBL" id="MBM6703755.1"/>
    </source>
</evidence>
<evidence type="ECO:0000256" key="2">
    <source>
        <dbReference type="ARBA" id="ARBA00023136"/>
    </source>
</evidence>
<gene>
    <name evidence="6" type="primary">lptE</name>
    <name evidence="7" type="ORF">H6A60_04535</name>
</gene>
<keyword evidence="3 6" id="KW-0564">Palmitate</keyword>
<dbReference type="PANTHER" id="PTHR38098:SF1">
    <property type="entry name" value="LPS-ASSEMBLY LIPOPROTEIN LPTE"/>
    <property type="match status" value="1"/>
</dbReference>
<name>A0ABS2DR14_9BURK</name>
<keyword evidence="4 6" id="KW-0998">Cell outer membrane</keyword>